<organism evidence="2 3">
    <name type="scientific">Chelativorans salis</name>
    <dbReference type="NCBI Taxonomy" id="2978478"/>
    <lineage>
        <taxon>Bacteria</taxon>
        <taxon>Pseudomonadati</taxon>
        <taxon>Pseudomonadota</taxon>
        <taxon>Alphaproteobacteria</taxon>
        <taxon>Hyphomicrobiales</taxon>
        <taxon>Phyllobacteriaceae</taxon>
        <taxon>Chelativorans</taxon>
    </lineage>
</organism>
<feature type="domain" description="SAF" evidence="1">
    <location>
        <begin position="43"/>
        <end position="111"/>
    </location>
</feature>
<dbReference type="CDD" id="cd11614">
    <property type="entry name" value="SAF_CpaB_FlgA_like"/>
    <property type="match status" value="1"/>
</dbReference>
<dbReference type="Proteomes" id="UP001320831">
    <property type="component" value="Unassembled WGS sequence"/>
</dbReference>
<dbReference type="Pfam" id="PF08666">
    <property type="entry name" value="SAF"/>
    <property type="match status" value="1"/>
</dbReference>
<dbReference type="EMBL" id="JAOCZP010000001">
    <property type="protein sequence ID" value="MCT7374357.1"/>
    <property type="molecule type" value="Genomic_DNA"/>
</dbReference>
<evidence type="ECO:0000313" key="2">
    <source>
        <dbReference type="EMBL" id="MCT7374357.1"/>
    </source>
</evidence>
<keyword evidence="3" id="KW-1185">Reference proteome</keyword>
<dbReference type="RefSeq" id="WP_260900740.1">
    <property type="nucleotide sequence ID" value="NZ_JAOCZP010000001.1"/>
</dbReference>
<protein>
    <submittedName>
        <fullName evidence="2">Flp pilus assembly protein CpaB</fullName>
    </submittedName>
</protein>
<accession>A0ABT2LIY9</accession>
<sequence>MFRILILVFALASGGFAAWLALGSAEQSAAEPVAVTEPKEPAQEVLVASTDIGHGAVLEESQLRWQPWTGGEVPAVFISRSSRPQAPQTLKGSHVRGGFVAGEPVREDKLAQSGAGLLSGQLPSGKRAIAVRVTAESTAGGFVMPNDRVDLVHTKVRPGQSGDEGQVVSRTIVSNVRVLAVDQTASEDANGAPVVGKTATLEVDPEQIPVIAAAEASGSVSLALRAAADARGASAVVDEKTPAGVVRFFGGSRSTLLEVPSSRLGDS</sequence>
<reference evidence="2 3" key="1">
    <citation type="submission" date="2022-09" db="EMBL/GenBank/DDBJ databases">
        <title>Chelativorans salina sp. nov., a novel slightly halophilic bacterium isolated from a saline lake sediment enrichment.</title>
        <authorList>
            <person name="Gao L."/>
            <person name="Fang B.-Z."/>
            <person name="Li W.-J."/>
        </authorList>
    </citation>
    <scope>NUCLEOTIDE SEQUENCE [LARGE SCALE GENOMIC DNA]</scope>
    <source>
        <strain evidence="2 3">EGI FJ00035</strain>
    </source>
</reference>
<comment type="caution">
    <text evidence="2">The sequence shown here is derived from an EMBL/GenBank/DDBJ whole genome shotgun (WGS) entry which is preliminary data.</text>
</comment>
<dbReference type="NCBIfam" id="TIGR03177">
    <property type="entry name" value="pilus_cpaB"/>
    <property type="match status" value="1"/>
</dbReference>
<dbReference type="SMART" id="SM00858">
    <property type="entry name" value="SAF"/>
    <property type="match status" value="1"/>
</dbReference>
<dbReference type="InterPro" id="IPR013974">
    <property type="entry name" value="SAF"/>
</dbReference>
<proteinExistence type="predicted"/>
<evidence type="ECO:0000313" key="3">
    <source>
        <dbReference type="Proteomes" id="UP001320831"/>
    </source>
</evidence>
<gene>
    <name evidence="2" type="primary">cpaB</name>
    <name evidence="2" type="ORF">N5A92_04840</name>
</gene>
<dbReference type="InterPro" id="IPR017592">
    <property type="entry name" value="Pilus_assmbl_Flp-typ_CpaB"/>
</dbReference>
<evidence type="ECO:0000259" key="1">
    <source>
        <dbReference type="SMART" id="SM00858"/>
    </source>
</evidence>
<name>A0ABT2LIY9_9HYPH</name>
<dbReference type="InterPro" id="IPR031571">
    <property type="entry name" value="RcpC_dom"/>
</dbReference>
<dbReference type="Pfam" id="PF16976">
    <property type="entry name" value="RcpC"/>
    <property type="match status" value="1"/>
</dbReference>